<keyword evidence="2" id="KW-0547">Nucleotide-binding</keyword>
<dbReference type="InterPro" id="IPR027417">
    <property type="entry name" value="P-loop_NTPase"/>
</dbReference>
<dbReference type="PANTHER" id="PTHR43776">
    <property type="entry name" value="TRANSPORT ATP-BINDING PROTEIN"/>
    <property type="match status" value="1"/>
</dbReference>
<dbReference type="PROSITE" id="PS00211">
    <property type="entry name" value="ABC_TRANSPORTER_1"/>
    <property type="match status" value="1"/>
</dbReference>
<feature type="domain" description="ABC transporter" evidence="5">
    <location>
        <begin position="4"/>
        <end position="248"/>
    </location>
</feature>
<dbReference type="Pfam" id="PF00005">
    <property type="entry name" value="ABC_tran"/>
    <property type="match status" value="1"/>
</dbReference>
<dbReference type="EMBL" id="BSVB01000001">
    <property type="protein sequence ID" value="GMA94703.1"/>
    <property type="molecule type" value="Genomic_DNA"/>
</dbReference>
<dbReference type="InterPro" id="IPR003593">
    <property type="entry name" value="AAA+_ATPase"/>
</dbReference>
<dbReference type="PROSITE" id="PS50893">
    <property type="entry name" value="ABC_TRANSPORTER_2"/>
    <property type="match status" value="1"/>
</dbReference>
<dbReference type="InterPro" id="IPR013563">
    <property type="entry name" value="Oligopep_ABC_C"/>
</dbReference>
<gene>
    <name evidence="6" type="ORF">GCM10025881_15270</name>
</gene>
<dbReference type="NCBIfam" id="TIGR01727">
    <property type="entry name" value="oligo_HPY"/>
    <property type="match status" value="1"/>
</dbReference>
<dbReference type="Gene3D" id="3.40.50.300">
    <property type="entry name" value="P-loop containing nucleotide triphosphate hydrolases"/>
    <property type="match status" value="1"/>
</dbReference>
<dbReference type="InterPro" id="IPR050319">
    <property type="entry name" value="ABC_transp_ATP-bind"/>
</dbReference>
<feature type="region of interest" description="Disordered" evidence="4">
    <location>
        <begin position="300"/>
        <end position="353"/>
    </location>
</feature>
<evidence type="ECO:0000256" key="3">
    <source>
        <dbReference type="ARBA" id="ARBA00022840"/>
    </source>
</evidence>
<dbReference type="GO" id="GO:0005524">
    <property type="term" value="F:ATP binding"/>
    <property type="evidence" value="ECO:0007669"/>
    <property type="project" value="UniProtKB-KW"/>
</dbReference>
<keyword evidence="3 6" id="KW-0067">ATP-binding</keyword>
<evidence type="ECO:0000256" key="1">
    <source>
        <dbReference type="ARBA" id="ARBA00022448"/>
    </source>
</evidence>
<dbReference type="RefSeq" id="WP_284253600.1">
    <property type="nucleotide sequence ID" value="NZ_BSVB01000001.1"/>
</dbReference>
<dbReference type="InterPro" id="IPR003439">
    <property type="entry name" value="ABC_transporter-like_ATP-bd"/>
</dbReference>
<protein>
    <submittedName>
        <fullName evidence="6">Dipeptide/oligopeptide/nickel ABC transporter ATP-binding protein</fullName>
    </submittedName>
</protein>
<organism evidence="6 7">
    <name type="scientific">Pseudolysinimonas kribbensis</name>
    <dbReference type="NCBI Taxonomy" id="433641"/>
    <lineage>
        <taxon>Bacteria</taxon>
        <taxon>Bacillati</taxon>
        <taxon>Actinomycetota</taxon>
        <taxon>Actinomycetes</taxon>
        <taxon>Micrococcales</taxon>
        <taxon>Microbacteriaceae</taxon>
        <taxon>Pseudolysinimonas</taxon>
    </lineage>
</organism>
<dbReference type="SUPFAM" id="SSF52540">
    <property type="entry name" value="P-loop containing nucleoside triphosphate hydrolases"/>
    <property type="match status" value="1"/>
</dbReference>
<feature type="compositionally biased region" description="Basic residues" evidence="4">
    <location>
        <begin position="343"/>
        <end position="353"/>
    </location>
</feature>
<dbReference type="InterPro" id="IPR017871">
    <property type="entry name" value="ABC_transporter-like_CS"/>
</dbReference>
<dbReference type="Proteomes" id="UP001157034">
    <property type="component" value="Unassembled WGS sequence"/>
</dbReference>
<evidence type="ECO:0000313" key="7">
    <source>
        <dbReference type="Proteomes" id="UP001157034"/>
    </source>
</evidence>
<dbReference type="SMART" id="SM00382">
    <property type="entry name" value="AAA"/>
    <property type="match status" value="1"/>
</dbReference>
<comment type="caution">
    <text evidence="6">The sequence shown here is derived from an EMBL/GenBank/DDBJ whole genome shotgun (WGS) entry which is preliminary data.</text>
</comment>
<evidence type="ECO:0000259" key="5">
    <source>
        <dbReference type="PROSITE" id="PS50893"/>
    </source>
</evidence>
<evidence type="ECO:0000256" key="2">
    <source>
        <dbReference type="ARBA" id="ARBA00022741"/>
    </source>
</evidence>
<accession>A0ABQ6K2L9</accession>
<proteinExistence type="predicted"/>
<dbReference type="Pfam" id="PF08352">
    <property type="entry name" value="oligo_HPY"/>
    <property type="match status" value="1"/>
</dbReference>
<keyword evidence="7" id="KW-1185">Reference proteome</keyword>
<name>A0ABQ6K2L9_9MICO</name>
<keyword evidence="1" id="KW-0813">Transport</keyword>
<evidence type="ECO:0000256" key="4">
    <source>
        <dbReference type="SAM" id="MobiDB-lite"/>
    </source>
</evidence>
<dbReference type="PANTHER" id="PTHR43776:SF8">
    <property type="entry name" value="ABC TRANSPORTER, ATP-BINDING PROTEIN"/>
    <property type="match status" value="1"/>
</dbReference>
<sequence length="353" mass="39456">MSALEVQDLVVDYAGRGVPRFRAVDHVSFSMNQGETLALVGESGSGKSTIVRAIAQLTKVTSGRILLDGKDAPRHGRGLRRYRGEVQVVFQDPFASLNPSFSVGHHVRRPLIIHGTRRGEVEAEVRRLLETVSLTPAADVAKKFPHELSGGQRQRVAIARAVAPDPAVLLADEPVSMLDVSIRLEIMNLLDRMKRDRRLALLYVTHDLATARHFSTNIMVMYRGEIVERGTADDVILRPKHPYTRLLAESAPSRAATARRKTIIDAKPAQRERRDAPVGDGCKFRPRCPFAMEICKTRPRSSRRATVRRRNAGCSIPIARRRRRRAPRPRDGVARPAPACGAARRRRSHDPRR</sequence>
<reference evidence="7" key="1">
    <citation type="journal article" date="2019" name="Int. J. Syst. Evol. Microbiol.">
        <title>The Global Catalogue of Microorganisms (GCM) 10K type strain sequencing project: providing services to taxonomists for standard genome sequencing and annotation.</title>
        <authorList>
            <consortium name="The Broad Institute Genomics Platform"/>
            <consortium name="The Broad Institute Genome Sequencing Center for Infectious Disease"/>
            <person name="Wu L."/>
            <person name="Ma J."/>
        </authorList>
    </citation>
    <scope>NUCLEOTIDE SEQUENCE [LARGE SCALE GENOMIC DNA]</scope>
    <source>
        <strain evidence="7">NBRC 108894</strain>
    </source>
</reference>
<dbReference type="CDD" id="cd03257">
    <property type="entry name" value="ABC_NikE_OppD_transporters"/>
    <property type="match status" value="1"/>
</dbReference>
<evidence type="ECO:0000313" key="6">
    <source>
        <dbReference type="EMBL" id="GMA94703.1"/>
    </source>
</evidence>
<feature type="compositionally biased region" description="Basic residues" evidence="4">
    <location>
        <begin position="300"/>
        <end position="311"/>
    </location>
</feature>